<dbReference type="PANTHER" id="PTHR22946">
    <property type="entry name" value="DIENELACTONE HYDROLASE DOMAIN-CONTAINING PROTEIN-RELATED"/>
    <property type="match status" value="1"/>
</dbReference>
<evidence type="ECO:0000259" key="2">
    <source>
        <dbReference type="Pfam" id="PF01738"/>
    </source>
</evidence>
<dbReference type="OrthoDB" id="2491135at2"/>
<feature type="domain" description="Dienelactone hydrolase" evidence="2">
    <location>
        <begin position="210"/>
        <end position="312"/>
    </location>
</feature>
<dbReference type="Pfam" id="PF01738">
    <property type="entry name" value="DLH"/>
    <property type="match status" value="1"/>
</dbReference>
<sequence precursor="true">MSQRVNLFVLSLLAVVQASFAQDTLPTLKDGHAPQTHAELWAGFDPRSDPLDVEVLKEWEEDGVVMKVLRYRIGNFKGQKAMMAAVYGFPKGEKDLPGLVQIHGGGQYADYRAPLTNAKRGYATISISWAGRINAPGYKVTPAEVKLFWDGKIDNEAYRVTTDWGALDGYHAPCRNPKNNFFKIEPAPWTLDSVDSPRNNPWFLCTIGAQRALTFLEQQSEVDAARLGVYGHSMGGKLTVQTAGSDLRVKAAVPSCGGISDRTRGDELYRATINDDLALKNIKCPILFQSPANDFHGRIDDLQKAVTEIKSSDWRVTCSPHHNHQDTANYEVASQLWFDQQLKGTFTFPKTPQLNVDLDTKDRVPHVSVIADSSKPVLNVDIYYTGHGQMDGLVDDMENTKNRFWRHSKAKKQGDRWVASLPLTSIDQPLWVYANATYSLDEPVTYAGYYYAVHSSAEFNLSSLMFMATSKELKSAGVQPTIEPSPMIETFEGDWEKEWFTYKPDTWGRKTHKVYDDCWNAPADAKLAVEVRATQANKIVLGIDRHAAQIDLAGGSQWQPIVLSPADFHDAQGAALTDWNGIMEFRIDAIETLNDSVNGANVRVNLGAPWQGPDPDFRNLRWISLQ</sequence>
<dbReference type="AlphaFoldDB" id="A0A5C5YXJ9"/>
<dbReference type="RefSeq" id="WP_146394543.1">
    <property type="nucleotide sequence ID" value="NZ_SJPJ01000001.1"/>
</dbReference>
<keyword evidence="1" id="KW-0732">Signal</keyword>
<feature type="chain" id="PRO_5022977205" evidence="1">
    <location>
        <begin position="22"/>
        <end position="626"/>
    </location>
</feature>
<dbReference type="InterPro" id="IPR050261">
    <property type="entry name" value="FrsA_esterase"/>
</dbReference>
<protein>
    <submittedName>
        <fullName evidence="3">Alpha/beta hydrolase family protein</fullName>
    </submittedName>
</protein>
<accession>A0A5C5YXJ9</accession>
<evidence type="ECO:0000313" key="3">
    <source>
        <dbReference type="EMBL" id="TWT79287.1"/>
    </source>
</evidence>
<dbReference type="EMBL" id="SJPJ01000001">
    <property type="protein sequence ID" value="TWT79287.1"/>
    <property type="molecule type" value="Genomic_DNA"/>
</dbReference>
<dbReference type="SUPFAM" id="SSF53474">
    <property type="entry name" value="alpha/beta-Hydrolases"/>
    <property type="match status" value="1"/>
</dbReference>
<proteinExistence type="predicted"/>
<keyword evidence="3" id="KW-0378">Hydrolase</keyword>
<dbReference type="InterPro" id="IPR002925">
    <property type="entry name" value="Dienelactn_hydro"/>
</dbReference>
<comment type="caution">
    <text evidence="3">The sequence shown here is derived from an EMBL/GenBank/DDBJ whole genome shotgun (WGS) entry which is preliminary data.</text>
</comment>
<dbReference type="Gene3D" id="3.40.50.1820">
    <property type="entry name" value="alpha/beta hydrolase"/>
    <property type="match status" value="1"/>
</dbReference>
<gene>
    <name evidence="3" type="ORF">CA13_06850</name>
</gene>
<feature type="signal peptide" evidence="1">
    <location>
        <begin position="1"/>
        <end position="21"/>
    </location>
</feature>
<organism evidence="3 4">
    <name type="scientific">Novipirellula herctigrandis</name>
    <dbReference type="NCBI Taxonomy" id="2527986"/>
    <lineage>
        <taxon>Bacteria</taxon>
        <taxon>Pseudomonadati</taxon>
        <taxon>Planctomycetota</taxon>
        <taxon>Planctomycetia</taxon>
        <taxon>Pirellulales</taxon>
        <taxon>Pirellulaceae</taxon>
        <taxon>Novipirellula</taxon>
    </lineage>
</organism>
<evidence type="ECO:0000256" key="1">
    <source>
        <dbReference type="SAM" id="SignalP"/>
    </source>
</evidence>
<dbReference type="GO" id="GO:0016787">
    <property type="term" value="F:hydrolase activity"/>
    <property type="evidence" value="ECO:0007669"/>
    <property type="project" value="UniProtKB-KW"/>
</dbReference>
<evidence type="ECO:0000313" key="4">
    <source>
        <dbReference type="Proteomes" id="UP000315010"/>
    </source>
</evidence>
<dbReference type="InterPro" id="IPR029058">
    <property type="entry name" value="AB_hydrolase_fold"/>
</dbReference>
<name>A0A5C5YXJ9_9BACT</name>
<reference evidence="3 4" key="1">
    <citation type="submission" date="2019-02" db="EMBL/GenBank/DDBJ databases">
        <title>Deep-cultivation of Planctomycetes and their phenomic and genomic characterization uncovers novel biology.</title>
        <authorList>
            <person name="Wiegand S."/>
            <person name="Jogler M."/>
            <person name="Boedeker C."/>
            <person name="Pinto D."/>
            <person name="Vollmers J."/>
            <person name="Rivas-Marin E."/>
            <person name="Kohn T."/>
            <person name="Peeters S.H."/>
            <person name="Heuer A."/>
            <person name="Rast P."/>
            <person name="Oberbeckmann S."/>
            <person name="Bunk B."/>
            <person name="Jeske O."/>
            <person name="Meyerdierks A."/>
            <person name="Storesund J.E."/>
            <person name="Kallscheuer N."/>
            <person name="Luecker S."/>
            <person name="Lage O.M."/>
            <person name="Pohl T."/>
            <person name="Merkel B.J."/>
            <person name="Hornburger P."/>
            <person name="Mueller R.-W."/>
            <person name="Bruemmer F."/>
            <person name="Labrenz M."/>
            <person name="Spormann A.M."/>
            <person name="Op Den Camp H."/>
            <person name="Overmann J."/>
            <person name="Amann R."/>
            <person name="Jetten M.S.M."/>
            <person name="Mascher T."/>
            <person name="Medema M.H."/>
            <person name="Devos D.P."/>
            <person name="Kaster A.-K."/>
            <person name="Ovreas L."/>
            <person name="Rohde M."/>
            <person name="Galperin M.Y."/>
            <person name="Jogler C."/>
        </authorList>
    </citation>
    <scope>NUCLEOTIDE SEQUENCE [LARGE SCALE GENOMIC DNA]</scope>
    <source>
        <strain evidence="3 4">CA13</strain>
    </source>
</reference>
<keyword evidence="4" id="KW-1185">Reference proteome</keyword>
<dbReference type="Proteomes" id="UP000315010">
    <property type="component" value="Unassembled WGS sequence"/>
</dbReference>